<reference evidence="2" key="1">
    <citation type="journal article" date="2013" name="J. Virol.">
        <title>Sequencing, annotation, and characterization of the influenza ferret infectome.</title>
        <authorList>
            <person name="Leon A.J."/>
            <person name="Banner D."/>
            <person name="Xu L."/>
            <person name="Ran L."/>
            <person name="Peng Z."/>
            <person name="Yi K."/>
            <person name="Chen C."/>
            <person name="Xu F."/>
            <person name="Huang J."/>
            <person name="Zhao Z."/>
            <person name="Lin Z."/>
            <person name="Huang S.H."/>
            <person name="Fang Y."/>
            <person name="Kelvin A.A."/>
            <person name="Ross T.M."/>
            <person name="Farooqui A."/>
            <person name="Kelvin D.J."/>
        </authorList>
    </citation>
    <scope>NUCLEOTIDE SEQUENCE</scope>
    <source>
        <tissue evidence="2">Lungs</tissue>
    </source>
</reference>
<evidence type="ECO:0000313" key="2">
    <source>
        <dbReference type="EMBL" id="AES02848.1"/>
    </source>
</evidence>
<feature type="compositionally biased region" description="Basic and acidic residues" evidence="1">
    <location>
        <begin position="86"/>
        <end position="100"/>
    </location>
</feature>
<protein>
    <submittedName>
        <fullName evidence="2">Nuclear factor I/X</fullName>
    </submittedName>
</protein>
<feature type="non-terminal residue" evidence="2">
    <location>
        <position position="121"/>
    </location>
</feature>
<name>G9KD73_MUSPF</name>
<dbReference type="EMBL" id="JP014250">
    <property type="protein sequence ID" value="AES02848.1"/>
    <property type="molecule type" value="mRNA"/>
</dbReference>
<feature type="region of interest" description="Disordered" evidence="1">
    <location>
        <begin position="16"/>
        <end position="121"/>
    </location>
</feature>
<organism evidence="2">
    <name type="scientific">Mustela putorius furo</name>
    <name type="common">European domestic ferret</name>
    <name type="synonym">Mustela furo</name>
    <dbReference type="NCBI Taxonomy" id="9669"/>
    <lineage>
        <taxon>Eukaryota</taxon>
        <taxon>Metazoa</taxon>
        <taxon>Chordata</taxon>
        <taxon>Craniata</taxon>
        <taxon>Vertebrata</taxon>
        <taxon>Euteleostomi</taxon>
        <taxon>Mammalia</taxon>
        <taxon>Eutheria</taxon>
        <taxon>Laurasiatheria</taxon>
        <taxon>Carnivora</taxon>
        <taxon>Caniformia</taxon>
        <taxon>Musteloidea</taxon>
        <taxon>Mustelidae</taxon>
        <taxon>Mustelinae</taxon>
        <taxon>Mustela</taxon>
    </lineage>
</organism>
<feature type="compositionally biased region" description="Basic residues" evidence="1">
    <location>
        <begin position="101"/>
        <end position="110"/>
    </location>
</feature>
<feature type="compositionally biased region" description="Low complexity" evidence="1">
    <location>
        <begin position="53"/>
        <end position="69"/>
    </location>
</feature>
<dbReference type="AlphaFoldDB" id="G9KD73"/>
<proteinExistence type="evidence at transcript level"/>
<feature type="non-terminal residue" evidence="2">
    <location>
        <position position="1"/>
    </location>
</feature>
<sequence>FQGPRPLCTVHRIKSECYNSPSQPGTGPLFPPSAGRENHSLAAPRVRGGGPQGRPHTPAPHAGALAPPHRSLPLPLTQTALLWPGRRVEQKGDPGAERGGRGSRRCHRLSRPPALGRRPDR</sequence>
<accession>G9KD73</accession>
<evidence type="ECO:0000256" key="1">
    <source>
        <dbReference type="SAM" id="MobiDB-lite"/>
    </source>
</evidence>